<keyword evidence="3" id="KW-0813">Transport</keyword>
<evidence type="ECO:0000256" key="3">
    <source>
        <dbReference type="ARBA" id="ARBA00022448"/>
    </source>
</evidence>
<comment type="caution">
    <text evidence="11">The sequence shown here is derived from an EMBL/GenBank/DDBJ whole genome shotgun (WGS) entry which is preliminary data.</text>
</comment>
<evidence type="ECO:0000256" key="8">
    <source>
        <dbReference type="ARBA" id="ARBA00023114"/>
    </source>
</evidence>
<dbReference type="RefSeq" id="WP_034194348.1">
    <property type="nucleotide sequence ID" value="NZ_CADFEG010000023.1"/>
</dbReference>
<dbReference type="SUPFAM" id="SSF56935">
    <property type="entry name" value="Porins"/>
    <property type="match status" value="1"/>
</dbReference>
<organism evidence="11 12">
    <name type="scientific">Burkholderia vietnamiensis</name>
    <dbReference type="NCBI Taxonomy" id="60552"/>
    <lineage>
        <taxon>Bacteria</taxon>
        <taxon>Pseudomonadati</taxon>
        <taxon>Pseudomonadota</taxon>
        <taxon>Betaproteobacteria</taxon>
        <taxon>Burkholderiales</taxon>
        <taxon>Burkholderiaceae</taxon>
        <taxon>Burkholderia</taxon>
        <taxon>Burkholderia cepacia complex</taxon>
    </lineage>
</organism>
<evidence type="ECO:0000256" key="10">
    <source>
        <dbReference type="ARBA" id="ARBA00023237"/>
    </source>
</evidence>
<keyword evidence="8" id="KW-0626">Porin</keyword>
<evidence type="ECO:0000313" key="11">
    <source>
        <dbReference type="EMBL" id="PRH42578.1"/>
    </source>
</evidence>
<dbReference type="GO" id="GO:0015288">
    <property type="term" value="F:porin activity"/>
    <property type="evidence" value="ECO:0007669"/>
    <property type="project" value="UniProtKB-KW"/>
</dbReference>
<evidence type="ECO:0000256" key="2">
    <source>
        <dbReference type="ARBA" id="ARBA00011233"/>
    </source>
</evidence>
<dbReference type="GO" id="GO:0009279">
    <property type="term" value="C:cell outer membrane"/>
    <property type="evidence" value="ECO:0007669"/>
    <property type="project" value="UniProtKB-SubCell"/>
</dbReference>
<dbReference type="CDD" id="cd00342">
    <property type="entry name" value="gram_neg_porins"/>
    <property type="match status" value="1"/>
</dbReference>
<gene>
    <name evidence="11" type="ORF">C6T65_09240</name>
</gene>
<keyword evidence="10" id="KW-0998">Cell outer membrane</keyword>
<dbReference type="GO" id="GO:0046930">
    <property type="term" value="C:pore complex"/>
    <property type="evidence" value="ECO:0007669"/>
    <property type="project" value="UniProtKB-KW"/>
</dbReference>
<dbReference type="InterPro" id="IPR023614">
    <property type="entry name" value="Porin_dom_sf"/>
</dbReference>
<name>A0A132E3L6_BURVI</name>
<evidence type="ECO:0000313" key="12">
    <source>
        <dbReference type="Proteomes" id="UP000237632"/>
    </source>
</evidence>
<dbReference type="EMBL" id="PVHK01000057">
    <property type="protein sequence ID" value="PRH42578.1"/>
    <property type="molecule type" value="Genomic_DNA"/>
</dbReference>
<protein>
    <submittedName>
        <fullName evidence="11">Porin</fullName>
    </submittedName>
</protein>
<dbReference type="Proteomes" id="UP000237632">
    <property type="component" value="Unassembled WGS sequence"/>
</dbReference>
<dbReference type="Pfam" id="PF13609">
    <property type="entry name" value="Porin_4"/>
    <property type="match status" value="1"/>
</dbReference>
<evidence type="ECO:0000256" key="5">
    <source>
        <dbReference type="ARBA" id="ARBA00022692"/>
    </source>
</evidence>
<dbReference type="PRINTS" id="PR00182">
    <property type="entry name" value="ECOLNEIPORIN"/>
</dbReference>
<evidence type="ECO:0000256" key="4">
    <source>
        <dbReference type="ARBA" id="ARBA00022452"/>
    </source>
</evidence>
<evidence type="ECO:0000256" key="1">
    <source>
        <dbReference type="ARBA" id="ARBA00004571"/>
    </source>
</evidence>
<dbReference type="PRINTS" id="PR00184">
    <property type="entry name" value="NEISSPPORIN"/>
</dbReference>
<keyword evidence="4" id="KW-1134">Transmembrane beta strand</keyword>
<keyword evidence="9" id="KW-0472">Membrane</keyword>
<evidence type="ECO:0000256" key="7">
    <source>
        <dbReference type="ARBA" id="ARBA00023065"/>
    </source>
</evidence>
<reference evidence="11 12" key="1">
    <citation type="submission" date="2018-03" db="EMBL/GenBank/DDBJ databases">
        <authorList>
            <person name="Nguyen K."/>
            <person name="Fouts D."/>
            <person name="Sutton G."/>
        </authorList>
    </citation>
    <scope>NUCLEOTIDE SEQUENCE [LARGE SCALE GENOMIC DNA]</scope>
    <source>
        <strain evidence="11 12">AU3578</strain>
    </source>
</reference>
<evidence type="ECO:0000256" key="9">
    <source>
        <dbReference type="ARBA" id="ARBA00023136"/>
    </source>
</evidence>
<comment type="subunit">
    <text evidence="2">Homotrimer.</text>
</comment>
<dbReference type="InterPro" id="IPR033900">
    <property type="entry name" value="Gram_neg_porin_domain"/>
</dbReference>
<accession>A0A132E3L6</accession>
<dbReference type="PANTHER" id="PTHR34501">
    <property type="entry name" value="PROTEIN YDDL-RELATED"/>
    <property type="match status" value="1"/>
</dbReference>
<dbReference type="InterPro" id="IPR050298">
    <property type="entry name" value="Gram-neg_bact_OMP"/>
</dbReference>
<keyword evidence="7" id="KW-0406">Ion transport</keyword>
<dbReference type="Gene3D" id="2.40.160.10">
    <property type="entry name" value="Porin"/>
    <property type="match status" value="1"/>
</dbReference>
<dbReference type="InterPro" id="IPR002299">
    <property type="entry name" value="Porin_Neis"/>
</dbReference>
<dbReference type="AlphaFoldDB" id="A0A132E3L6"/>
<evidence type="ECO:0000256" key="6">
    <source>
        <dbReference type="ARBA" id="ARBA00022729"/>
    </source>
</evidence>
<dbReference type="InterPro" id="IPR001702">
    <property type="entry name" value="Porin_Gram-ve"/>
</dbReference>
<dbReference type="GO" id="GO:0034220">
    <property type="term" value="P:monoatomic ion transmembrane transport"/>
    <property type="evidence" value="ECO:0007669"/>
    <property type="project" value="InterPro"/>
</dbReference>
<proteinExistence type="predicted"/>
<keyword evidence="6" id="KW-0732">Signal</keyword>
<comment type="subcellular location">
    <subcellularLocation>
        <location evidence="1">Cell outer membrane</location>
        <topology evidence="1">Multi-pass membrane protein</topology>
    </subcellularLocation>
</comment>
<dbReference type="PANTHER" id="PTHR34501:SF9">
    <property type="entry name" value="MAJOR OUTER MEMBRANE PROTEIN P.IA"/>
    <property type="match status" value="1"/>
</dbReference>
<sequence>MKKRIAAVAAVTAACAMGFNLGAHAQSSVTLYGSIDQGINFTSNAAGSRAYQMVSGDTVGSNWGLKGTEDLGGGLRAIFQLENGFNASTGALGVASRMFGRQAYVGLDSDRFGTLTLGRQYDPTLDMWSPFAAAGNWLGDFGAHPYDNDNADWDYRIQNSVKYVSPTYGGFKGEVLYGLSNQAGGFARNRVYSAAMQYQAGAFSAAVAYLKANNGGATAAGALSSDDTVFSGRSQQNIDVGASYKFNDKLTLSAAYSHVDVYGPEANVYFTNQPATGSQNAWKFDNFEVNGQYFLLPDVWFGAAYTYTHARVATAAGDASPSWHQLSMMLDYDLSKRTSTYIQGAYQHATGNTGTDFDHAHVLGTAGQSSGRNQLALRIGMMHRF</sequence>
<keyword evidence="5" id="KW-0812">Transmembrane</keyword>
<dbReference type="PROSITE" id="PS51257">
    <property type="entry name" value="PROKAR_LIPOPROTEIN"/>
    <property type="match status" value="1"/>
</dbReference>